<accession>A0A5D2EIS2</accession>
<dbReference type="AlphaFoldDB" id="A0A5D2EIS2"/>
<evidence type="ECO:0000313" key="1">
    <source>
        <dbReference type="EMBL" id="TYG93556.1"/>
    </source>
</evidence>
<keyword evidence="2" id="KW-1185">Reference proteome</keyword>
<organism evidence="1 2">
    <name type="scientific">Gossypium darwinii</name>
    <name type="common">Darwin's cotton</name>
    <name type="synonym">Gossypium barbadense var. darwinii</name>
    <dbReference type="NCBI Taxonomy" id="34276"/>
    <lineage>
        <taxon>Eukaryota</taxon>
        <taxon>Viridiplantae</taxon>
        <taxon>Streptophyta</taxon>
        <taxon>Embryophyta</taxon>
        <taxon>Tracheophyta</taxon>
        <taxon>Spermatophyta</taxon>
        <taxon>Magnoliopsida</taxon>
        <taxon>eudicotyledons</taxon>
        <taxon>Gunneridae</taxon>
        <taxon>Pentapetalae</taxon>
        <taxon>rosids</taxon>
        <taxon>malvids</taxon>
        <taxon>Malvales</taxon>
        <taxon>Malvaceae</taxon>
        <taxon>Malvoideae</taxon>
        <taxon>Gossypium</taxon>
    </lineage>
</organism>
<dbReference type="EMBL" id="CM017698">
    <property type="protein sequence ID" value="TYG93556.1"/>
    <property type="molecule type" value="Genomic_DNA"/>
</dbReference>
<sequence>MFHFIPHPRRFAKCTQLSLGSASQTSRLTNTYSLVLDWSNYNCLLHFIGVKYQETASKNA</sequence>
<gene>
    <name evidence="1" type="ORF">ES288_A11G119100v1</name>
</gene>
<name>A0A5D2EIS2_GOSDA</name>
<evidence type="ECO:0000313" key="2">
    <source>
        <dbReference type="Proteomes" id="UP000323506"/>
    </source>
</evidence>
<protein>
    <submittedName>
        <fullName evidence="1">Uncharacterized protein</fullName>
    </submittedName>
</protein>
<reference evidence="1 2" key="1">
    <citation type="submission" date="2019-06" db="EMBL/GenBank/DDBJ databases">
        <title>WGS assembly of Gossypium darwinii.</title>
        <authorList>
            <person name="Chen Z.J."/>
            <person name="Sreedasyam A."/>
            <person name="Ando A."/>
            <person name="Song Q."/>
            <person name="De L."/>
            <person name="Hulse-Kemp A."/>
            <person name="Ding M."/>
            <person name="Ye W."/>
            <person name="Kirkbride R."/>
            <person name="Jenkins J."/>
            <person name="Plott C."/>
            <person name="Lovell J."/>
            <person name="Lin Y.-M."/>
            <person name="Vaughn R."/>
            <person name="Liu B."/>
            <person name="Li W."/>
            <person name="Simpson S."/>
            <person name="Scheffler B."/>
            <person name="Saski C."/>
            <person name="Grover C."/>
            <person name="Hu G."/>
            <person name="Conover J."/>
            <person name="Carlson J."/>
            <person name="Shu S."/>
            <person name="Boston L."/>
            <person name="Williams M."/>
            <person name="Peterson D."/>
            <person name="Mcgee K."/>
            <person name="Jones D."/>
            <person name="Wendel J."/>
            <person name="Stelly D."/>
            <person name="Grimwood J."/>
            <person name="Schmutz J."/>
        </authorList>
    </citation>
    <scope>NUCLEOTIDE SEQUENCE [LARGE SCALE GENOMIC DNA]</scope>
    <source>
        <strain evidence="1">1808015.09</strain>
    </source>
</reference>
<proteinExistence type="predicted"/>
<dbReference type="Proteomes" id="UP000323506">
    <property type="component" value="Chromosome A11"/>
</dbReference>